<dbReference type="InterPro" id="IPR025014">
    <property type="entry name" value="DUF3958"/>
</dbReference>
<name>A0A2C4YW11_9BACI</name>
<protein>
    <submittedName>
        <fullName evidence="1">DUF3958 domain-containing protein</fullName>
    </submittedName>
</protein>
<organism evidence="1 2">
    <name type="scientific">Bacillus wiedmannii</name>
    <dbReference type="NCBI Taxonomy" id="1890302"/>
    <lineage>
        <taxon>Bacteria</taxon>
        <taxon>Bacillati</taxon>
        <taxon>Bacillota</taxon>
        <taxon>Bacilli</taxon>
        <taxon>Bacillales</taxon>
        <taxon>Bacillaceae</taxon>
        <taxon>Bacillus</taxon>
        <taxon>Bacillus cereus group</taxon>
    </lineage>
</organism>
<dbReference type="AlphaFoldDB" id="A0A2C4YW11"/>
<comment type="caution">
    <text evidence="1">The sequence shown here is derived from an EMBL/GenBank/DDBJ whole genome shotgun (WGS) entry which is preliminary data.</text>
</comment>
<gene>
    <name evidence="1" type="ORF">COL66_26195</name>
</gene>
<evidence type="ECO:0000313" key="1">
    <source>
        <dbReference type="EMBL" id="PFZ22407.1"/>
    </source>
</evidence>
<dbReference type="EMBL" id="NVGE01000055">
    <property type="protein sequence ID" value="PFZ22407.1"/>
    <property type="molecule type" value="Genomic_DNA"/>
</dbReference>
<proteinExistence type="predicted"/>
<accession>A0A2C4YW11</accession>
<dbReference type="Proteomes" id="UP000223311">
    <property type="component" value="Unassembled WGS sequence"/>
</dbReference>
<reference evidence="1 2" key="1">
    <citation type="submission" date="2017-09" db="EMBL/GenBank/DDBJ databases">
        <title>Large-scale bioinformatics analysis of Bacillus genomes uncovers conserved roles of natural products in bacterial physiology.</title>
        <authorList>
            <consortium name="Agbiome Team Llc"/>
            <person name="Bleich R.M."/>
            <person name="Grubbs K.J."/>
            <person name="Santa Maria K.C."/>
            <person name="Allen S.E."/>
            <person name="Farag S."/>
            <person name="Shank E.A."/>
            <person name="Bowers A."/>
        </authorList>
    </citation>
    <scope>NUCLEOTIDE SEQUENCE [LARGE SCALE GENOMIC DNA]</scope>
    <source>
        <strain evidence="1 2">AFS080080</strain>
    </source>
</reference>
<dbReference type="Pfam" id="PF13125">
    <property type="entry name" value="DUF3958"/>
    <property type="match status" value="1"/>
</dbReference>
<sequence>MMSQDIEKQINQVNQKLRSVFEEQDRNQSAIQKQEKVEEDFHAWKNQNHRLFDRILGTWHKDREMSLFFMDMRQEAQYIERKLTFELESQKETLFKEKRDLSDLENDLSYQQQQLVKEANS</sequence>
<evidence type="ECO:0000313" key="2">
    <source>
        <dbReference type="Proteomes" id="UP000223311"/>
    </source>
</evidence>